<evidence type="ECO:0000259" key="2">
    <source>
        <dbReference type="Pfam" id="PF04773"/>
    </source>
</evidence>
<sequence length="334" mass="34721">MTLRETAADIDEAAAHWSARIDRGLTAEEEAVLAAWLAGDIRREGALARAEAAWLHAERAASLGAMPAPETAQPADEDAVFVLADRRASRPLWTRRAALVGGGAIAASIAGAMLLPRAAPPSEQIFTTGAGQIGQLALADGTALVLDTVTQVATSMDADRHHLRLIEGRVLLDLARQDGRSVTVTARGIPMRGTRLFAIAALASQPLGVMVERGRVLVGSSARSIGLDAGMSLSLPEGAGLAAATIRHLSAAAMREAMQWRSGMLAFTGMTLGQAVAQMNRYGGVPIVVPDASLAMAPIAGVFRNNDPAGFAAAIADSLEARTFRDAGRIVIAK</sequence>
<dbReference type="InterPro" id="IPR006860">
    <property type="entry name" value="FecR"/>
</dbReference>
<dbReference type="PANTHER" id="PTHR30273:SF2">
    <property type="entry name" value="PROTEIN FECR"/>
    <property type="match status" value="1"/>
</dbReference>
<dbReference type="PATRIC" id="fig|1549858.7.peg.1022"/>
<feature type="transmembrane region" description="Helical" evidence="1">
    <location>
        <begin position="97"/>
        <end position="115"/>
    </location>
</feature>
<dbReference type="InterPro" id="IPR012373">
    <property type="entry name" value="Ferrdict_sens_TM"/>
</dbReference>
<proteinExistence type="predicted"/>
<reference evidence="3 4" key="1">
    <citation type="submission" date="2015-01" db="EMBL/GenBank/DDBJ databases">
        <title>Genome of Sphingomonas taxi strain 30a.</title>
        <authorList>
            <person name="Eevers N."/>
            <person name="Van Hamme J."/>
            <person name="Bottos E."/>
            <person name="Weyens N."/>
            <person name="Vangronsveld J."/>
        </authorList>
    </citation>
    <scope>NUCLEOTIDE SEQUENCE [LARGE SCALE GENOMIC DNA]</scope>
    <source>
        <strain evidence="3 4">30a</strain>
    </source>
</reference>
<evidence type="ECO:0000313" key="3">
    <source>
        <dbReference type="EMBL" id="KIU27651.1"/>
    </source>
</evidence>
<dbReference type="EMBL" id="JXTP01000041">
    <property type="protein sequence ID" value="KIU27651.1"/>
    <property type="molecule type" value="Genomic_DNA"/>
</dbReference>
<dbReference type="GO" id="GO:0016989">
    <property type="term" value="F:sigma factor antagonist activity"/>
    <property type="evidence" value="ECO:0007669"/>
    <property type="project" value="TreeGrafter"/>
</dbReference>
<evidence type="ECO:0000256" key="1">
    <source>
        <dbReference type="SAM" id="Phobius"/>
    </source>
</evidence>
<name>A0A0D1MJE1_9SPHN</name>
<dbReference type="Proteomes" id="UP000033203">
    <property type="component" value="Unassembled WGS sequence"/>
</dbReference>
<comment type="caution">
    <text evidence="3">The sequence shown here is derived from an EMBL/GenBank/DDBJ whole genome shotgun (WGS) entry which is preliminary data.</text>
</comment>
<evidence type="ECO:0000313" key="4">
    <source>
        <dbReference type="Proteomes" id="UP000033203"/>
    </source>
</evidence>
<protein>
    <recommendedName>
        <fullName evidence="2">FecR protein domain-containing protein</fullName>
    </recommendedName>
</protein>
<keyword evidence="1" id="KW-0812">Transmembrane</keyword>
<dbReference type="Gene3D" id="2.60.120.1440">
    <property type="match status" value="1"/>
</dbReference>
<keyword evidence="1" id="KW-1133">Transmembrane helix</keyword>
<accession>A0A0D1MJE1</accession>
<dbReference type="PANTHER" id="PTHR30273">
    <property type="entry name" value="PERIPLASMIC SIGNAL SENSOR AND SIGMA FACTOR ACTIVATOR FECR-RELATED"/>
    <property type="match status" value="1"/>
</dbReference>
<dbReference type="PIRSF" id="PIRSF018266">
    <property type="entry name" value="FecR"/>
    <property type="match status" value="1"/>
</dbReference>
<gene>
    <name evidence="3" type="ORF">SR41_09970</name>
</gene>
<keyword evidence="1" id="KW-0472">Membrane</keyword>
<feature type="domain" description="FecR protein" evidence="2">
    <location>
        <begin position="127"/>
        <end position="216"/>
    </location>
</feature>
<dbReference type="AlphaFoldDB" id="A0A0D1MJE1"/>
<dbReference type="Pfam" id="PF04773">
    <property type="entry name" value="FecR"/>
    <property type="match status" value="1"/>
</dbReference>
<organism evidence="3 4">
    <name type="scientific">Sphingomonas melonis</name>
    <dbReference type="NCBI Taxonomy" id="152682"/>
    <lineage>
        <taxon>Bacteria</taxon>
        <taxon>Pseudomonadati</taxon>
        <taxon>Pseudomonadota</taxon>
        <taxon>Alphaproteobacteria</taxon>
        <taxon>Sphingomonadales</taxon>
        <taxon>Sphingomonadaceae</taxon>
        <taxon>Sphingomonas</taxon>
    </lineage>
</organism>